<evidence type="ECO:0000256" key="6">
    <source>
        <dbReference type="SAM" id="MobiDB-lite"/>
    </source>
</evidence>
<evidence type="ECO:0000256" key="1">
    <source>
        <dbReference type="ARBA" id="ARBA00006432"/>
    </source>
</evidence>
<gene>
    <name evidence="8" type="primary">FAA4_1</name>
    <name evidence="8" type="ORF">C6P46_004452</name>
</gene>
<dbReference type="Proteomes" id="UP000777482">
    <property type="component" value="Unassembled WGS sequence"/>
</dbReference>
<comment type="catalytic activity">
    <reaction evidence="5">
        <text>a long-chain fatty acid + ATP + CoA = a long-chain fatty acyl-CoA + AMP + diphosphate</text>
        <dbReference type="Rhea" id="RHEA:15421"/>
        <dbReference type="ChEBI" id="CHEBI:30616"/>
        <dbReference type="ChEBI" id="CHEBI:33019"/>
        <dbReference type="ChEBI" id="CHEBI:57287"/>
        <dbReference type="ChEBI" id="CHEBI:57560"/>
        <dbReference type="ChEBI" id="CHEBI:83139"/>
        <dbReference type="ChEBI" id="CHEBI:456215"/>
        <dbReference type="EC" id="6.2.1.3"/>
    </reaction>
</comment>
<dbReference type="Gene3D" id="3.40.50.12780">
    <property type="entry name" value="N-terminal domain of ligase-like"/>
    <property type="match status" value="1"/>
</dbReference>
<evidence type="ECO:0000313" key="9">
    <source>
        <dbReference type="Proteomes" id="UP000777482"/>
    </source>
</evidence>
<evidence type="ECO:0000256" key="4">
    <source>
        <dbReference type="ARBA" id="ARBA00022840"/>
    </source>
</evidence>
<keyword evidence="9" id="KW-1185">Reference proteome</keyword>
<accession>A0A9P7B5J0</accession>
<dbReference type="GO" id="GO:0005524">
    <property type="term" value="F:ATP binding"/>
    <property type="evidence" value="ECO:0007669"/>
    <property type="project" value="UniProtKB-KW"/>
</dbReference>
<dbReference type="PANTHER" id="PTHR43272">
    <property type="entry name" value="LONG-CHAIN-FATTY-ACID--COA LIGASE"/>
    <property type="match status" value="1"/>
</dbReference>
<dbReference type="OrthoDB" id="1700726at2759"/>
<evidence type="ECO:0000256" key="3">
    <source>
        <dbReference type="ARBA" id="ARBA00022741"/>
    </source>
</evidence>
<proteinExistence type="inferred from homology"/>
<dbReference type="GO" id="GO:0005783">
    <property type="term" value="C:endoplasmic reticulum"/>
    <property type="evidence" value="ECO:0007669"/>
    <property type="project" value="TreeGrafter"/>
</dbReference>
<dbReference type="GO" id="GO:0005886">
    <property type="term" value="C:plasma membrane"/>
    <property type="evidence" value="ECO:0007669"/>
    <property type="project" value="TreeGrafter"/>
</dbReference>
<sequence>MAQMQTVEIGDEQLPPGQGRPRRYYMAKDGLVDSPGPGIRVIPDMLDHSVKVRPDAPAVGWRDTINIHKEYKDVKKVIDGQETTEKKEWTYYELTDYRYLSYAELGQLVADLASALVETGHSRDTVFNIYAQTSMHWFAMANACAKQGITFATAYDSLGEDGLEHSLNEPGVCGMFTNSNLLGTLAAVITRTPTVKTVIYDGPSNDIKPADAIEKLQQAGVRVLHWDEFVQLGKDKKHEVVKRPEPDDVACIMYTSGSTGAPKGVEITHGQVVAIVGGTIKLVSHLITPDARAICYLPLSHIFELALEFTVLYAGVPMGYGTVKTLTDTSMRNCVGDMRAFGPTIMTGVPTVWELIRKGILQKVSSGPAYRASLFHGALGLKRWTKSIPIVNTLVGGVLDTVVFKAVKQATGGKLKYAINGGAGVSQATQEFLSYTLTPYFIQGYGLTETTALSCILPPQIVQIGVVGVPNLCNEIQLRDFDEAGYKADGSGEHAKGRPQGEVCLRGPNVFKGYYKREDLTKEALTDDGWFLTGDIGQWNEDGTLSIIDRKKNLIKLQGGEYIALERLESIYKSCNLVLNIAVHADSNASRPMAIIVPHEHNLRQLLAAEPELLGPGHKNVDDLDWATEVCQNDKVRKRVLAELNATGKQAKLKRLESLQTVILSDVEWTPQNGFLTAAQKLQRKTILNHFKAEIDKIYP</sequence>
<dbReference type="SUPFAM" id="SSF56801">
    <property type="entry name" value="Acetyl-CoA synthetase-like"/>
    <property type="match status" value="1"/>
</dbReference>
<protein>
    <submittedName>
        <fullName evidence="8">Long-chain fatty acid-CoA ligase</fullName>
    </submittedName>
</protein>
<evidence type="ECO:0000313" key="8">
    <source>
        <dbReference type="EMBL" id="KAG0660768.1"/>
    </source>
</evidence>
<comment type="similarity">
    <text evidence="1">Belongs to the ATP-dependent AMP-binding enzyme family.</text>
</comment>
<dbReference type="PANTHER" id="PTHR43272:SF83">
    <property type="entry name" value="ACYL-COA SYNTHETASE LONG-CHAIN, ISOFORM J"/>
    <property type="match status" value="1"/>
</dbReference>
<dbReference type="GO" id="GO:0035336">
    <property type="term" value="P:long-chain fatty-acyl-CoA metabolic process"/>
    <property type="evidence" value="ECO:0007669"/>
    <property type="project" value="TreeGrafter"/>
</dbReference>
<dbReference type="InterPro" id="IPR042099">
    <property type="entry name" value="ANL_N_sf"/>
</dbReference>
<feature type="domain" description="AMP-dependent synthetase/ligase" evidence="7">
    <location>
        <begin position="91"/>
        <end position="515"/>
    </location>
</feature>
<dbReference type="EMBL" id="PUHQ01000041">
    <property type="protein sequence ID" value="KAG0660768.1"/>
    <property type="molecule type" value="Genomic_DNA"/>
</dbReference>
<dbReference type="InterPro" id="IPR020845">
    <property type="entry name" value="AMP-binding_CS"/>
</dbReference>
<evidence type="ECO:0000256" key="2">
    <source>
        <dbReference type="ARBA" id="ARBA00022598"/>
    </source>
</evidence>
<keyword evidence="2 8" id="KW-0436">Ligase</keyword>
<dbReference type="GO" id="GO:0005811">
    <property type="term" value="C:lipid droplet"/>
    <property type="evidence" value="ECO:0007669"/>
    <property type="project" value="TreeGrafter"/>
</dbReference>
<comment type="caution">
    <text evidence="8">The sequence shown here is derived from an EMBL/GenBank/DDBJ whole genome shotgun (WGS) entry which is preliminary data.</text>
</comment>
<dbReference type="AlphaFoldDB" id="A0A9P7B5J0"/>
<keyword evidence="3" id="KW-0547">Nucleotide-binding</keyword>
<dbReference type="InterPro" id="IPR000873">
    <property type="entry name" value="AMP-dep_synth/lig_dom"/>
</dbReference>
<keyword evidence="4" id="KW-0067">ATP-binding</keyword>
<evidence type="ECO:0000259" key="7">
    <source>
        <dbReference type="Pfam" id="PF00501"/>
    </source>
</evidence>
<name>A0A9P7B5J0_RHOMI</name>
<dbReference type="PROSITE" id="PS00455">
    <property type="entry name" value="AMP_BINDING"/>
    <property type="match status" value="1"/>
</dbReference>
<dbReference type="GO" id="GO:0004467">
    <property type="term" value="F:long-chain fatty acid-CoA ligase activity"/>
    <property type="evidence" value="ECO:0007669"/>
    <property type="project" value="UniProtKB-EC"/>
</dbReference>
<organism evidence="8 9">
    <name type="scientific">Rhodotorula mucilaginosa</name>
    <name type="common">Yeast</name>
    <name type="synonym">Rhodotorula rubra</name>
    <dbReference type="NCBI Taxonomy" id="5537"/>
    <lineage>
        <taxon>Eukaryota</taxon>
        <taxon>Fungi</taxon>
        <taxon>Dikarya</taxon>
        <taxon>Basidiomycota</taxon>
        <taxon>Pucciniomycotina</taxon>
        <taxon>Microbotryomycetes</taxon>
        <taxon>Sporidiobolales</taxon>
        <taxon>Sporidiobolaceae</taxon>
        <taxon>Rhodotorula</taxon>
    </lineage>
</organism>
<evidence type="ECO:0000256" key="5">
    <source>
        <dbReference type="ARBA" id="ARBA00036813"/>
    </source>
</evidence>
<reference evidence="8 9" key="1">
    <citation type="submission" date="2020-11" db="EMBL/GenBank/DDBJ databases">
        <title>Kefir isolates.</title>
        <authorList>
            <person name="Marcisauskas S."/>
            <person name="Kim Y."/>
            <person name="Blasche S."/>
        </authorList>
    </citation>
    <scope>NUCLEOTIDE SEQUENCE [LARGE SCALE GENOMIC DNA]</scope>
    <source>
        <strain evidence="8 9">KR</strain>
    </source>
</reference>
<dbReference type="Pfam" id="PF00501">
    <property type="entry name" value="AMP-binding"/>
    <property type="match status" value="1"/>
</dbReference>
<feature type="region of interest" description="Disordered" evidence="6">
    <location>
        <begin position="1"/>
        <end position="20"/>
    </location>
</feature>